<sequence length="108" mass="12025">MLSALNRMIERQLRRAEAEGKLSGLKGEGAPLPDRPVGEDAGLSAAMRMAAEAGVVPEEFTLQKELDAARAALAQTESPEDRRTLQTRIAELEMRRNMAREARRSFFR</sequence>
<dbReference type="RefSeq" id="WP_136462948.1">
    <property type="nucleotide sequence ID" value="NZ_SRKY01000002.1"/>
</dbReference>
<dbReference type="Pfam" id="PF09350">
    <property type="entry name" value="DJC28_CD"/>
    <property type="match status" value="1"/>
</dbReference>
<proteinExistence type="predicted"/>
<dbReference type="AlphaFoldDB" id="A0A4S4ND15"/>
<organism evidence="3 4">
    <name type="scientific">Aliishimia ponticola</name>
    <dbReference type="NCBI Taxonomy" id="2499833"/>
    <lineage>
        <taxon>Bacteria</taxon>
        <taxon>Pseudomonadati</taxon>
        <taxon>Pseudomonadota</taxon>
        <taxon>Alphaproteobacteria</taxon>
        <taxon>Rhodobacterales</taxon>
        <taxon>Paracoccaceae</taxon>
        <taxon>Aliishimia</taxon>
    </lineage>
</organism>
<dbReference type="OrthoDB" id="8448455at2"/>
<feature type="domain" description="DnaJ homologue subfamily C member 28 conserved" evidence="2">
    <location>
        <begin position="8"/>
        <end position="74"/>
    </location>
</feature>
<feature type="region of interest" description="Disordered" evidence="1">
    <location>
        <begin position="17"/>
        <end position="40"/>
    </location>
</feature>
<name>A0A4S4ND15_9RHOB</name>
<gene>
    <name evidence="3" type="ORF">E4Z66_10595</name>
</gene>
<evidence type="ECO:0000313" key="3">
    <source>
        <dbReference type="EMBL" id="THH37352.1"/>
    </source>
</evidence>
<accession>A0A4S4ND15</accession>
<dbReference type="EMBL" id="SRKY01000002">
    <property type="protein sequence ID" value="THH37352.1"/>
    <property type="molecule type" value="Genomic_DNA"/>
</dbReference>
<dbReference type="Proteomes" id="UP000306602">
    <property type="component" value="Unassembled WGS sequence"/>
</dbReference>
<dbReference type="InterPro" id="IPR018961">
    <property type="entry name" value="DnaJ_homolog_subfam-C_membr-28"/>
</dbReference>
<comment type="caution">
    <text evidence="3">The sequence shown here is derived from an EMBL/GenBank/DDBJ whole genome shotgun (WGS) entry which is preliminary data.</text>
</comment>
<evidence type="ECO:0000259" key="2">
    <source>
        <dbReference type="Pfam" id="PF09350"/>
    </source>
</evidence>
<reference evidence="3 4" key="1">
    <citation type="submission" date="2019-04" db="EMBL/GenBank/DDBJ databases">
        <title>Shimia ponticola sp. nov., isolated from seawater.</title>
        <authorList>
            <person name="Kim Y.-O."/>
            <person name="Yoon J.-H."/>
        </authorList>
    </citation>
    <scope>NUCLEOTIDE SEQUENCE [LARGE SCALE GENOMIC DNA]</scope>
    <source>
        <strain evidence="3 4">MYP11</strain>
    </source>
</reference>
<protein>
    <submittedName>
        <fullName evidence="3">DUF1992 domain-containing protein</fullName>
    </submittedName>
</protein>
<evidence type="ECO:0000256" key="1">
    <source>
        <dbReference type="SAM" id="MobiDB-lite"/>
    </source>
</evidence>
<evidence type="ECO:0000313" key="4">
    <source>
        <dbReference type="Proteomes" id="UP000306602"/>
    </source>
</evidence>
<keyword evidence="4" id="KW-1185">Reference proteome</keyword>